<keyword evidence="4 10" id="KW-0812">Transmembrane</keyword>
<organism evidence="11 12">
    <name type="scientific">Prorocentrum cordatum</name>
    <dbReference type="NCBI Taxonomy" id="2364126"/>
    <lineage>
        <taxon>Eukaryota</taxon>
        <taxon>Sar</taxon>
        <taxon>Alveolata</taxon>
        <taxon>Dinophyceae</taxon>
        <taxon>Prorocentrales</taxon>
        <taxon>Prorocentraceae</taxon>
        <taxon>Prorocentrum</taxon>
    </lineage>
</organism>
<evidence type="ECO:0000256" key="9">
    <source>
        <dbReference type="ARBA" id="ARBA00023160"/>
    </source>
</evidence>
<comment type="catalytic activity">
    <reaction evidence="10">
        <text>an acyl-CoA + malonyl-CoA + H(+) = a 3-oxoacyl-CoA + CO2 + CoA</text>
        <dbReference type="Rhea" id="RHEA:50252"/>
        <dbReference type="ChEBI" id="CHEBI:15378"/>
        <dbReference type="ChEBI" id="CHEBI:16526"/>
        <dbReference type="ChEBI" id="CHEBI:57287"/>
        <dbReference type="ChEBI" id="CHEBI:57384"/>
        <dbReference type="ChEBI" id="CHEBI:58342"/>
        <dbReference type="ChEBI" id="CHEBI:90726"/>
    </reaction>
    <physiologicalReaction direction="left-to-right" evidence="10">
        <dbReference type="Rhea" id="RHEA:50253"/>
    </physiologicalReaction>
</comment>
<sequence>MERQPPVRCFIFEFMAVYNCTQCLINCYCCVQLCLIGGTVGTDAASQDEALGEPRDHAIGRQVWLQYHCRQLELLGTVFMVLRKKFDRVSYLHLYLRVLNLWGWYFGCRFACDTSYFPALVTAACQATLYFYYSLSSLGIREVPIFKKARLTEVQLLQYILC</sequence>
<protein>
    <recommendedName>
        <fullName evidence="10">Elongation of fatty acids protein</fullName>
        <ecNumber evidence="10">2.3.1.-</ecNumber>
    </recommendedName>
</protein>
<keyword evidence="9 10" id="KW-0275">Fatty acid biosynthesis</keyword>
<keyword evidence="7 10" id="KW-0443">Lipid metabolism</keyword>
<feature type="transmembrane region" description="Helical" evidence="10">
    <location>
        <begin position="89"/>
        <end position="107"/>
    </location>
</feature>
<keyword evidence="8 10" id="KW-0472">Membrane</keyword>
<feature type="transmembrane region" description="Helical" evidence="10">
    <location>
        <begin position="119"/>
        <end position="140"/>
    </location>
</feature>
<evidence type="ECO:0000256" key="1">
    <source>
        <dbReference type="ARBA" id="ARBA00004141"/>
    </source>
</evidence>
<accession>A0ABN9TQF1</accession>
<evidence type="ECO:0000256" key="10">
    <source>
        <dbReference type="RuleBase" id="RU361115"/>
    </source>
</evidence>
<evidence type="ECO:0000256" key="8">
    <source>
        <dbReference type="ARBA" id="ARBA00023136"/>
    </source>
</evidence>
<comment type="caution">
    <text evidence="11">The sequence shown here is derived from an EMBL/GenBank/DDBJ whole genome shotgun (WGS) entry which is preliminary data.</text>
</comment>
<reference evidence="11" key="1">
    <citation type="submission" date="2023-10" db="EMBL/GenBank/DDBJ databases">
        <authorList>
            <person name="Chen Y."/>
            <person name="Shah S."/>
            <person name="Dougan E. K."/>
            <person name="Thang M."/>
            <person name="Chan C."/>
        </authorList>
    </citation>
    <scope>NUCLEOTIDE SEQUENCE [LARGE SCALE GENOMIC DNA]</scope>
</reference>
<keyword evidence="2 10" id="KW-0444">Lipid biosynthesis</keyword>
<keyword evidence="3 10" id="KW-0808">Transferase</keyword>
<evidence type="ECO:0000256" key="5">
    <source>
        <dbReference type="ARBA" id="ARBA00022832"/>
    </source>
</evidence>
<dbReference type="EMBL" id="CAUYUJ010014952">
    <property type="protein sequence ID" value="CAK0848145.1"/>
    <property type="molecule type" value="Genomic_DNA"/>
</dbReference>
<dbReference type="InterPro" id="IPR002076">
    <property type="entry name" value="ELO_fam"/>
</dbReference>
<evidence type="ECO:0000256" key="2">
    <source>
        <dbReference type="ARBA" id="ARBA00022516"/>
    </source>
</evidence>
<gene>
    <name evidence="11" type="ORF">PCOR1329_LOCUS41162</name>
</gene>
<dbReference type="PANTHER" id="PTHR11157">
    <property type="entry name" value="FATTY ACID ACYL TRANSFERASE-RELATED"/>
    <property type="match status" value="1"/>
</dbReference>
<comment type="subcellular location">
    <subcellularLocation>
        <location evidence="1">Membrane</location>
        <topology evidence="1">Multi-pass membrane protein</topology>
    </subcellularLocation>
</comment>
<dbReference type="Proteomes" id="UP001189429">
    <property type="component" value="Unassembled WGS sequence"/>
</dbReference>
<keyword evidence="6 10" id="KW-1133">Transmembrane helix</keyword>
<feature type="non-terminal residue" evidence="11">
    <location>
        <position position="162"/>
    </location>
</feature>
<comment type="similarity">
    <text evidence="10">Belongs to the ELO family.</text>
</comment>
<evidence type="ECO:0000256" key="4">
    <source>
        <dbReference type="ARBA" id="ARBA00022692"/>
    </source>
</evidence>
<evidence type="ECO:0000256" key="7">
    <source>
        <dbReference type="ARBA" id="ARBA00023098"/>
    </source>
</evidence>
<evidence type="ECO:0000256" key="3">
    <source>
        <dbReference type="ARBA" id="ARBA00022679"/>
    </source>
</evidence>
<proteinExistence type="inferred from homology"/>
<name>A0ABN9TQF1_9DINO</name>
<evidence type="ECO:0000313" key="11">
    <source>
        <dbReference type="EMBL" id="CAK0848145.1"/>
    </source>
</evidence>
<keyword evidence="12" id="KW-1185">Reference proteome</keyword>
<evidence type="ECO:0000256" key="6">
    <source>
        <dbReference type="ARBA" id="ARBA00022989"/>
    </source>
</evidence>
<evidence type="ECO:0000313" key="12">
    <source>
        <dbReference type="Proteomes" id="UP001189429"/>
    </source>
</evidence>
<keyword evidence="5 10" id="KW-0276">Fatty acid metabolism</keyword>
<dbReference type="EC" id="2.3.1.-" evidence="10"/>
<dbReference type="Pfam" id="PF01151">
    <property type="entry name" value="ELO"/>
    <property type="match status" value="1"/>
</dbReference>
<comment type="caution">
    <text evidence="10">Lacks conserved residue(s) required for the propagation of feature annotation.</text>
</comment>